<evidence type="ECO:0000313" key="3">
    <source>
        <dbReference type="Proteomes" id="UP001202922"/>
    </source>
</evidence>
<dbReference type="RefSeq" id="WP_241056770.1">
    <property type="nucleotide sequence ID" value="NZ_JAKZBV010000003.1"/>
</dbReference>
<evidence type="ECO:0000256" key="1">
    <source>
        <dbReference type="SAM" id="Phobius"/>
    </source>
</evidence>
<keyword evidence="1" id="KW-1133">Transmembrane helix</keyword>
<gene>
    <name evidence="2" type="ORF">L0M17_21940</name>
</gene>
<dbReference type="Proteomes" id="UP001202922">
    <property type="component" value="Unassembled WGS sequence"/>
</dbReference>
<evidence type="ECO:0008006" key="4">
    <source>
        <dbReference type="Google" id="ProtNLM"/>
    </source>
</evidence>
<keyword evidence="1" id="KW-0472">Membrane</keyword>
<organism evidence="2 3">
    <name type="scientific">Sinomonas terrae</name>
    <dbReference type="NCBI Taxonomy" id="2908838"/>
    <lineage>
        <taxon>Bacteria</taxon>
        <taxon>Bacillati</taxon>
        <taxon>Actinomycetota</taxon>
        <taxon>Actinomycetes</taxon>
        <taxon>Micrococcales</taxon>
        <taxon>Micrococcaceae</taxon>
        <taxon>Sinomonas</taxon>
    </lineage>
</organism>
<sequence length="120" mass="13085">MDERGLSRRPRERPSLRVLLVPRLLARGLPDWEVSRFTGVPAALVELIAQEEPVPAAACTFLPPRSRQPSSRTRRPGKAVLRLATLAVYAAGCALTVLWHQPIMPLAVAAAALISPHPRS</sequence>
<protein>
    <recommendedName>
        <fullName evidence="4">DUF4332 domain-containing protein</fullName>
    </recommendedName>
</protein>
<feature type="transmembrane region" description="Helical" evidence="1">
    <location>
        <begin position="79"/>
        <end position="99"/>
    </location>
</feature>
<dbReference type="EMBL" id="JAKZBV010000003">
    <property type="protein sequence ID" value="MCH6472587.1"/>
    <property type="molecule type" value="Genomic_DNA"/>
</dbReference>
<comment type="caution">
    <text evidence="2">The sequence shown here is derived from an EMBL/GenBank/DDBJ whole genome shotgun (WGS) entry which is preliminary data.</text>
</comment>
<reference evidence="2 3" key="1">
    <citation type="submission" date="2022-03" db="EMBL/GenBank/DDBJ databases">
        <title>Sinomonas sp. isolated from a soil.</title>
        <authorList>
            <person name="Han J."/>
            <person name="Kim D.-U."/>
        </authorList>
    </citation>
    <scope>NUCLEOTIDE SEQUENCE [LARGE SCALE GENOMIC DNA]</scope>
    <source>
        <strain evidence="2 3">5-5</strain>
    </source>
</reference>
<keyword evidence="1" id="KW-0812">Transmembrane</keyword>
<proteinExistence type="predicted"/>
<accession>A0ABS9U894</accession>
<name>A0ABS9U894_9MICC</name>
<evidence type="ECO:0000313" key="2">
    <source>
        <dbReference type="EMBL" id="MCH6472587.1"/>
    </source>
</evidence>
<keyword evidence="3" id="KW-1185">Reference proteome</keyword>